<evidence type="ECO:0000313" key="1">
    <source>
        <dbReference type="EMBL" id="ALE91965.1"/>
    </source>
</evidence>
<sequence>MRQLASDLAQRDVPSRLVNIEVLSPEDQLAFGRLNVGIGEQDYGTPCANQPNRIPIASAQTVTRA</sequence>
<name>A0A0M3UFU9_9MICC</name>
<proteinExistence type="predicted"/>
<evidence type="ECO:0000313" key="2">
    <source>
        <dbReference type="Proteomes" id="UP000062833"/>
    </source>
</evidence>
<dbReference type="PATRIC" id="fig|656366.3.peg.1242"/>
<dbReference type="RefSeq" id="WP_062006424.1">
    <property type="nucleotide sequence ID" value="NZ_CP012677.1"/>
</dbReference>
<dbReference type="AlphaFoldDB" id="A0A0M3UFU9"/>
<protein>
    <submittedName>
        <fullName evidence="1">Uncharacterized protein</fullName>
    </submittedName>
</protein>
<gene>
    <name evidence="1" type="ORF">AOC05_05815</name>
</gene>
<dbReference type="KEGG" id="aaq:AOC05_05815"/>
<keyword evidence="2" id="KW-1185">Reference proteome</keyword>
<reference evidence="2" key="1">
    <citation type="submission" date="2015-09" db="EMBL/GenBank/DDBJ databases">
        <title>Complete genome of Arthrobacter alpinus strain R3.8.</title>
        <authorList>
            <person name="See-Too W.S."/>
            <person name="Chan K.G."/>
        </authorList>
    </citation>
    <scope>NUCLEOTIDE SEQUENCE [LARGE SCALE GENOMIC DNA]</scope>
    <source>
        <strain evidence="2">R3.8</strain>
    </source>
</reference>
<dbReference type="EMBL" id="CP012677">
    <property type="protein sequence ID" value="ALE91965.1"/>
    <property type="molecule type" value="Genomic_DNA"/>
</dbReference>
<dbReference type="Proteomes" id="UP000062833">
    <property type="component" value="Chromosome"/>
</dbReference>
<accession>A0A0M3UFU9</accession>
<organism evidence="1 2">
    <name type="scientific">Arthrobacter alpinus</name>
    <dbReference type="NCBI Taxonomy" id="656366"/>
    <lineage>
        <taxon>Bacteria</taxon>
        <taxon>Bacillati</taxon>
        <taxon>Actinomycetota</taxon>
        <taxon>Actinomycetes</taxon>
        <taxon>Micrococcales</taxon>
        <taxon>Micrococcaceae</taxon>
        <taxon>Arthrobacter</taxon>
    </lineage>
</organism>